<dbReference type="Gene3D" id="1.10.287.70">
    <property type="match status" value="1"/>
</dbReference>
<evidence type="ECO:0000313" key="4">
    <source>
        <dbReference type="Proteomes" id="UP001168540"/>
    </source>
</evidence>
<accession>A0ABT7XJY6</accession>
<feature type="transmembrane region" description="Helical" evidence="1">
    <location>
        <begin position="73"/>
        <end position="90"/>
    </location>
</feature>
<keyword evidence="1" id="KW-0812">Transmembrane</keyword>
<name>A0ABT7XJY6_9NEIS</name>
<dbReference type="Pfam" id="PF07885">
    <property type="entry name" value="Ion_trans_2"/>
    <property type="match status" value="1"/>
</dbReference>
<dbReference type="RefSeq" id="WP_289828643.1">
    <property type="nucleotide sequence ID" value="NZ_JAUEDK010000005.1"/>
</dbReference>
<comment type="caution">
    <text evidence="3">The sequence shown here is derived from an EMBL/GenBank/DDBJ whole genome shotgun (WGS) entry which is preliminary data.</text>
</comment>
<reference evidence="3" key="1">
    <citation type="submission" date="2023-06" db="EMBL/GenBank/DDBJ databases">
        <authorList>
            <person name="Zhang S."/>
        </authorList>
    </citation>
    <scope>NUCLEOTIDE SEQUENCE</scope>
    <source>
        <strain evidence="3">SG2303</strain>
    </source>
</reference>
<feature type="transmembrane region" description="Helical" evidence="1">
    <location>
        <begin position="42"/>
        <end position="61"/>
    </location>
</feature>
<dbReference type="Proteomes" id="UP001168540">
    <property type="component" value="Unassembled WGS sequence"/>
</dbReference>
<keyword evidence="1" id="KW-1133">Transmembrane helix</keyword>
<proteinExistence type="predicted"/>
<gene>
    <name evidence="3" type="ORF">QU481_04245</name>
</gene>
<dbReference type="EMBL" id="JAUEDK010000005">
    <property type="protein sequence ID" value="MDN0074097.1"/>
    <property type="molecule type" value="Genomic_DNA"/>
</dbReference>
<feature type="transmembrane region" description="Helical" evidence="1">
    <location>
        <begin position="173"/>
        <end position="193"/>
    </location>
</feature>
<evidence type="ECO:0000313" key="3">
    <source>
        <dbReference type="EMBL" id="MDN0074097.1"/>
    </source>
</evidence>
<feature type="transmembrane region" description="Helical" evidence="1">
    <location>
        <begin position="20"/>
        <end position="36"/>
    </location>
</feature>
<feature type="domain" description="Potassium channel" evidence="2">
    <location>
        <begin position="143"/>
        <end position="220"/>
    </location>
</feature>
<evidence type="ECO:0000259" key="2">
    <source>
        <dbReference type="Pfam" id="PF07885"/>
    </source>
</evidence>
<evidence type="ECO:0000256" key="1">
    <source>
        <dbReference type="SAM" id="Phobius"/>
    </source>
</evidence>
<keyword evidence="4" id="KW-1185">Reference proteome</keyword>
<organism evidence="3 4">
    <name type="scientific">Crenobacter oryzisoli</name>
    <dbReference type="NCBI Taxonomy" id="3056844"/>
    <lineage>
        <taxon>Bacteria</taxon>
        <taxon>Pseudomonadati</taxon>
        <taxon>Pseudomonadota</taxon>
        <taxon>Betaproteobacteria</taxon>
        <taxon>Neisseriales</taxon>
        <taxon>Neisseriaceae</taxon>
        <taxon>Crenobacter</taxon>
    </lineage>
</organism>
<dbReference type="InterPro" id="IPR013099">
    <property type="entry name" value="K_chnl_dom"/>
</dbReference>
<keyword evidence="1" id="KW-0472">Membrane</keyword>
<dbReference type="SUPFAM" id="SSF81324">
    <property type="entry name" value="Voltage-gated potassium channels"/>
    <property type="match status" value="1"/>
</dbReference>
<feature type="transmembrane region" description="Helical" evidence="1">
    <location>
        <begin position="102"/>
        <end position="120"/>
    </location>
</feature>
<protein>
    <submittedName>
        <fullName evidence="3">Ion channel</fullName>
    </submittedName>
</protein>
<sequence>MSYAQQIADRLAPLRKASMAVLLVFLVISVFVIPFFTVRSSLVSRLVQDLLLSLILLAGMITASERPKAFPPISLLAFVAIIVRWASWLFPADLTQTIREETTLVAVALISAAVGVNVFGPGKVTADRINGAVVLYILMGLIWAKAYQLLSIFVPNAFHGATLSQDSNNPATWVYFSFVTLSTAGYGDILPLVPQARSLTNLEELIGQLYPAIVLARLVSLHLAGGDSDTNKS</sequence>
<feature type="transmembrane region" description="Helical" evidence="1">
    <location>
        <begin position="132"/>
        <end position="153"/>
    </location>
</feature>